<keyword evidence="4" id="KW-0963">Cytoplasm</keyword>
<dbReference type="GO" id="GO:0007052">
    <property type="term" value="P:mitotic spindle organization"/>
    <property type="evidence" value="ECO:0007669"/>
    <property type="project" value="TreeGrafter"/>
</dbReference>
<dbReference type="Gene3D" id="2.160.10.10">
    <property type="entry name" value="Hexapeptide repeat proteins"/>
    <property type="match status" value="1"/>
</dbReference>
<reference evidence="7 8" key="1">
    <citation type="submission" date="2024-03" db="EMBL/GenBank/DDBJ databases">
        <title>Adaptation during the transition from Ophiocordyceps entomopathogen to insect associate is accompanied by gene loss and intensified selection.</title>
        <authorList>
            <person name="Ward C.M."/>
            <person name="Onetto C.A."/>
            <person name="Borneman A.R."/>
        </authorList>
    </citation>
    <scope>NUCLEOTIDE SEQUENCE [LARGE SCALE GENOMIC DNA]</scope>
    <source>
        <strain evidence="7">AWRI1</strain>
        <tissue evidence="7">Single Adult Female</tissue>
    </source>
</reference>
<accession>A0AAN9TWU8</accession>
<evidence type="ECO:0000256" key="1">
    <source>
        <dbReference type="ARBA" id="ARBA00004245"/>
    </source>
</evidence>
<dbReference type="InterPro" id="IPR001451">
    <property type="entry name" value="Hexapep"/>
</dbReference>
<evidence type="ECO:0000256" key="2">
    <source>
        <dbReference type="ARBA" id="ARBA00007719"/>
    </source>
</evidence>
<dbReference type="PANTHER" id="PTHR13072:SF0">
    <property type="entry name" value="DYNACTIN SUBUNIT 6"/>
    <property type="match status" value="1"/>
</dbReference>
<dbReference type="InterPro" id="IPR011004">
    <property type="entry name" value="Trimer_LpxA-like_sf"/>
</dbReference>
<organism evidence="7 8">
    <name type="scientific">Parthenolecanium corni</name>
    <dbReference type="NCBI Taxonomy" id="536013"/>
    <lineage>
        <taxon>Eukaryota</taxon>
        <taxon>Metazoa</taxon>
        <taxon>Ecdysozoa</taxon>
        <taxon>Arthropoda</taxon>
        <taxon>Hexapoda</taxon>
        <taxon>Insecta</taxon>
        <taxon>Pterygota</taxon>
        <taxon>Neoptera</taxon>
        <taxon>Paraneoptera</taxon>
        <taxon>Hemiptera</taxon>
        <taxon>Sternorrhyncha</taxon>
        <taxon>Coccoidea</taxon>
        <taxon>Coccidae</taxon>
        <taxon>Parthenolecanium</taxon>
    </lineage>
</organism>
<comment type="subcellular location">
    <subcellularLocation>
        <location evidence="1">Cytoplasm</location>
        <location evidence="1">Cytoskeleton</location>
    </subcellularLocation>
</comment>
<keyword evidence="5" id="KW-0206">Cytoskeleton</keyword>
<dbReference type="GO" id="GO:0070840">
    <property type="term" value="F:dynein complex binding"/>
    <property type="evidence" value="ECO:0007669"/>
    <property type="project" value="TreeGrafter"/>
</dbReference>
<dbReference type="PANTHER" id="PTHR13072">
    <property type="entry name" value="DYNACTIN 6"/>
    <property type="match status" value="1"/>
</dbReference>
<comment type="similarity">
    <text evidence="2">Belongs to the dynactin subunits 5/6 family. Dynactin subunit 6 subfamily.</text>
</comment>
<dbReference type="SUPFAM" id="SSF51161">
    <property type="entry name" value="Trimeric LpxA-like enzymes"/>
    <property type="match status" value="1"/>
</dbReference>
<dbReference type="CDD" id="cd04646">
    <property type="entry name" value="LbH_Dynactin_6"/>
    <property type="match status" value="1"/>
</dbReference>
<proteinExistence type="inferred from homology"/>
<dbReference type="Pfam" id="PF00132">
    <property type="entry name" value="Hexapep"/>
    <property type="match status" value="1"/>
</dbReference>
<gene>
    <name evidence="7" type="ORF">V9T40_002274</name>
</gene>
<evidence type="ECO:0000256" key="5">
    <source>
        <dbReference type="ARBA" id="ARBA00023212"/>
    </source>
</evidence>
<evidence type="ECO:0000313" key="7">
    <source>
        <dbReference type="EMBL" id="KAK7590661.1"/>
    </source>
</evidence>
<name>A0AAN9TWU8_9HEMI</name>
<evidence type="ECO:0000256" key="6">
    <source>
        <dbReference type="ARBA" id="ARBA00034687"/>
    </source>
</evidence>
<evidence type="ECO:0000256" key="3">
    <source>
        <dbReference type="ARBA" id="ARBA00016573"/>
    </source>
</evidence>
<dbReference type="EMBL" id="JBBCAQ010000022">
    <property type="protein sequence ID" value="KAK7590661.1"/>
    <property type="molecule type" value="Genomic_DNA"/>
</dbReference>
<comment type="function">
    <text evidence="6">Part of the dynactin complex that activates the molecular motor dynein for ultra-processive transport along microtubules.</text>
</comment>
<comment type="caution">
    <text evidence="7">The sequence shown here is derived from an EMBL/GenBank/DDBJ whole genome shotgun (WGS) entry which is preliminary data.</text>
</comment>
<evidence type="ECO:0000256" key="4">
    <source>
        <dbReference type="ARBA" id="ARBA00022490"/>
    </source>
</evidence>
<keyword evidence="8" id="KW-1185">Reference proteome</keyword>
<protein>
    <recommendedName>
        <fullName evidence="3">Dynactin subunit 6</fullName>
    </recommendedName>
</protein>
<dbReference type="AlphaFoldDB" id="A0AAN9TWU8"/>
<sequence>MSKSEVKIYHGAIVCKEAKLRGDVTVGSMTVIHPCATIIAEAGPVVIGDGNIIEEQVIIVNRLPENGETSEETPVLRIGNNNVFEVGSVVESTSIGDNNVLECKSYIGPGVNLGNNSVVGAGCRLTIPEQVSDNMMVYGKNCARKITSDKPPNQYLQREFLTKVLPNYHLLKKSRISASQGSSQTKEDKG</sequence>
<dbReference type="GO" id="GO:0005869">
    <property type="term" value="C:dynactin complex"/>
    <property type="evidence" value="ECO:0007669"/>
    <property type="project" value="InterPro"/>
</dbReference>
<dbReference type="InterPro" id="IPR027777">
    <property type="entry name" value="DCTN6"/>
</dbReference>
<evidence type="ECO:0000313" key="8">
    <source>
        <dbReference type="Proteomes" id="UP001367676"/>
    </source>
</evidence>
<dbReference type="Proteomes" id="UP001367676">
    <property type="component" value="Unassembled WGS sequence"/>
</dbReference>